<dbReference type="Proteomes" id="UP000092666">
    <property type="component" value="Unassembled WGS sequence"/>
</dbReference>
<reference evidence="3" key="2">
    <citation type="submission" date="2013-12" db="EMBL/GenBank/DDBJ databases">
        <title>Evolution of pathogenesis and genome organization in the Tremellales.</title>
        <authorList>
            <person name="Cuomo C."/>
            <person name="Litvintseva A."/>
            <person name="Heitman J."/>
            <person name="Chen Y."/>
            <person name="Sun S."/>
            <person name="Springer D."/>
            <person name="Dromer F."/>
            <person name="Young S."/>
            <person name="Zeng Q."/>
            <person name="Chapman S."/>
            <person name="Gujja S."/>
            <person name="Saif S."/>
            <person name="Birren B."/>
        </authorList>
    </citation>
    <scope>NUCLEOTIDE SEQUENCE [LARGE SCALE GENOMIC DNA]</scope>
    <source>
        <strain evidence="3">BCC8398</strain>
    </source>
</reference>
<gene>
    <name evidence="2" type="ORF">I316_06683</name>
</gene>
<keyword evidence="3" id="KW-1185">Reference proteome</keyword>
<evidence type="ECO:0000256" key="1">
    <source>
        <dbReference type="SAM" id="MobiDB-lite"/>
    </source>
</evidence>
<organism evidence="2 3">
    <name type="scientific">Kwoniella heveanensis BCC8398</name>
    <dbReference type="NCBI Taxonomy" id="1296120"/>
    <lineage>
        <taxon>Eukaryota</taxon>
        <taxon>Fungi</taxon>
        <taxon>Dikarya</taxon>
        <taxon>Basidiomycota</taxon>
        <taxon>Agaricomycotina</taxon>
        <taxon>Tremellomycetes</taxon>
        <taxon>Tremellales</taxon>
        <taxon>Cryptococcaceae</taxon>
        <taxon>Kwoniella</taxon>
    </lineage>
</organism>
<evidence type="ECO:0000313" key="3">
    <source>
        <dbReference type="Proteomes" id="UP000092666"/>
    </source>
</evidence>
<dbReference type="EMBL" id="KV700132">
    <property type="protein sequence ID" value="OCF31678.1"/>
    <property type="molecule type" value="Genomic_DNA"/>
</dbReference>
<name>A0A1B9GL15_9TREE</name>
<evidence type="ECO:0000313" key="2">
    <source>
        <dbReference type="EMBL" id="OCF31678.1"/>
    </source>
</evidence>
<proteinExistence type="predicted"/>
<reference evidence="2 3" key="1">
    <citation type="submission" date="2013-07" db="EMBL/GenBank/DDBJ databases">
        <title>The Genome Sequence of Cryptococcus heveanensis BCC8398.</title>
        <authorList>
            <consortium name="The Broad Institute Genome Sequencing Platform"/>
            <person name="Cuomo C."/>
            <person name="Litvintseva A."/>
            <person name="Chen Y."/>
            <person name="Heitman J."/>
            <person name="Sun S."/>
            <person name="Springer D."/>
            <person name="Dromer F."/>
            <person name="Young S.K."/>
            <person name="Zeng Q."/>
            <person name="Gargeya S."/>
            <person name="Fitzgerald M."/>
            <person name="Abouelleil A."/>
            <person name="Alvarado L."/>
            <person name="Berlin A.M."/>
            <person name="Chapman S.B."/>
            <person name="Dewar J."/>
            <person name="Goldberg J."/>
            <person name="Griggs A."/>
            <person name="Gujja S."/>
            <person name="Hansen M."/>
            <person name="Howarth C."/>
            <person name="Imamovic A."/>
            <person name="Larimer J."/>
            <person name="McCowan C."/>
            <person name="Murphy C."/>
            <person name="Pearson M."/>
            <person name="Priest M."/>
            <person name="Roberts A."/>
            <person name="Saif S."/>
            <person name="Shea T."/>
            <person name="Sykes S."/>
            <person name="Wortman J."/>
            <person name="Nusbaum C."/>
            <person name="Birren B."/>
        </authorList>
    </citation>
    <scope>NUCLEOTIDE SEQUENCE [LARGE SCALE GENOMIC DNA]</scope>
    <source>
        <strain evidence="2 3">BCC8398</strain>
    </source>
</reference>
<dbReference type="AlphaFoldDB" id="A0A1B9GL15"/>
<protein>
    <submittedName>
        <fullName evidence="2">Uncharacterized protein</fullName>
    </submittedName>
</protein>
<sequence>MSSSSSIPDNAIPLNTTCISALSTITRPESRQSSSSSQHASDTSTLICTMIHPSRATATTTTPANNSHRSTSTSTSTSFPCKPLQLTTPDSELLCHLLAPAVSEDISIASACFSDEQREKVMSRFPPGSQPTQIHLSVVSVPKGAGFGAQQETLFWFTGE</sequence>
<feature type="region of interest" description="Disordered" evidence="1">
    <location>
        <begin position="56"/>
        <end position="80"/>
    </location>
</feature>
<accession>A0A1B9GL15</accession>